<accession>A0A9P7EBB3</accession>
<dbReference type="RefSeq" id="XP_041193369.1">
    <property type="nucleotide sequence ID" value="XM_041335588.1"/>
</dbReference>
<dbReference type="EMBL" id="JABBWG010000015">
    <property type="protein sequence ID" value="KAG1816809.1"/>
    <property type="molecule type" value="Genomic_DNA"/>
</dbReference>
<dbReference type="OrthoDB" id="2690603at2759"/>
<gene>
    <name evidence="1" type="ORF">BJ212DRAFT_1353375</name>
</gene>
<dbReference type="AlphaFoldDB" id="A0A9P7EBB3"/>
<evidence type="ECO:0000313" key="2">
    <source>
        <dbReference type="Proteomes" id="UP000807769"/>
    </source>
</evidence>
<organism evidence="1 2">
    <name type="scientific">Suillus subaureus</name>
    <dbReference type="NCBI Taxonomy" id="48587"/>
    <lineage>
        <taxon>Eukaryota</taxon>
        <taxon>Fungi</taxon>
        <taxon>Dikarya</taxon>
        <taxon>Basidiomycota</taxon>
        <taxon>Agaricomycotina</taxon>
        <taxon>Agaricomycetes</taxon>
        <taxon>Agaricomycetidae</taxon>
        <taxon>Boletales</taxon>
        <taxon>Suillineae</taxon>
        <taxon>Suillaceae</taxon>
        <taxon>Suillus</taxon>
    </lineage>
</organism>
<proteinExistence type="predicted"/>
<dbReference type="Proteomes" id="UP000807769">
    <property type="component" value="Unassembled WGS sequence"/>
</dbReference>
<evidence type="ECO:0000313" key="1">
    <source>
        <dbReference type="EMBL" id="KAG1816809.1"/>
    </source>
</evidence>
<comment type="caution">
    <text evidence="1">The sequence shown here is derived from an EMBL/GenBank/DDBJ whole genome shotgun (WGS) entry which is preliminary data.</text>
</comment>
<sequence>MSNTMLIRKLLKRLFQVLATLATSSARRLLILVPYFRRFVAKVNAPISHGTDSKFTTVDSCCTVLTGTSSARCSQSTLPLPLHTTPSSVANPVASVPPCAVPVSGVPQHANPPQPPLPLAVGNAISANGLPITLHFVPSAVDHKSRYDNRPFVDTSRSSGIPAFTRTFPNQSCPWLNGDWQRCVHPEGALYLYNDRKVSNAHLSLAIDNDAYRERSLKHTLTNIRSA</sequence>
<protein>
    <submittedName>
        <fullName evidence="1">Uncharacterized protein</fullName>
    </submittedName>
</protein>
<keyword evidence="2" id="KW-1185">Reference proteome</keyword>
<reference evidence="1" key="1">
    <citation type="journal article" date="2020" name="New Phytol.">
        <title>Comparative genomics reveals dynamic genome evolution in host specialist ectomycorrhizal fungi.</title>
        <authorList>
            <person name="Lofgren L.A."/>
            <person name="Nguyen N.H."/>
            <person name="Vilgalys R."/>
            <person name="Ruytinx J."/>
            <person name="Liao H.L."/>
            <person name="Branco S."/>
            <person name="Kuo A."/>
            <person name="LaButti K."/>
            <person name="Lipzen A."/>
            <person name="Andreopoulos W."/>
            <person name="Pangilinan J."/>
            <person name="Riley R."/>
            <person name="Hundley H."/>
            <person name="Na H."/>
            <person name="Barry K."/>
            <person name="Grigoriev I.V."/>
            <person name="Stajich J.E."/>
            <person name="Kennedy P.G."/>
        </authorList>
    </citation>
    <scope>NUCLEOTIDE SEQUENCE</scope>
    <source>
        <strain evidence="1">MN1</strain>
    </source>
</reference>
<dbReference type="GeneID" id="64629605"/>
<name>A0A9P7EBB3_9AGAM</name>